<gene>
    <name evidence="1" type="primary">AVEN_253075_1</name>
    <name evidence="1" type="ORF">TNCT_427581</name>
</gene>
<organism evidence="1 2">
    <name type="scientific">Trichonephila clavata</name>
    <name type="common">Joro spider</name>
    <name type="synonym">Nephila clavata</name>
    <dbReference type="NCBI Taxonomy" id="2740835"/>
    <lineage>
        <taxon>Eukaryota</taxon>
        <taxon>Metazoa</taxon>
        <taxon>Ecdysozoa</taxon>
        <taxon>Arthropoda</taxon>
        <taxon>Chelicerata</taxon>
        <taxon>Arachnida</taxon>
        <taxon>Araneae</taxon>
        <taxon>Araneomorphae</taxon>
        <taxon>Entelegynae</taxon>
        <taxon>Araneoidea</taxon>
        <taxon>Nephilidae</taxon>
        <taxon>Trichonephila</taxon>
    </lineage>
</organism>
<dbReference type="OrthoDB" id="6428063at2759"/>
<keyword evidence="2" id="KW-1185">Reference proteome</keyword>
<sequence>MLRMMAWMKRFIFNCRNPASRVTGELSYAELKQAEIKIVKMVQEEYFSHDINRKKMNSLATYKDGEEILRVKTKLTYRKDSEDFKNPIILPSHHPVASTFHLE</sequence>
<name>A0A8X6G4N2_TRICU</name>
<evidence type="ECO:0000313" key="2">
    <source>
        <dbReference type="Proteomes" id="UP000887116"/>
    </source>
</evidence>
<comment type="caution">
    <text evidence="1">The sequence shown here is derived from an EMBL/GenBank/DDBJ whole genome shotgun (WGS) entry which is preliminary data.</text>
</comment>
<protein>
    <submittedName>
        <fullName evidence="1">Uncharacterized protein</fullName>
    </submittedName>
</protein>
<accession>A0A8X6G4N2</accession>
<reference evidence="1" key="1">
    <citation type="submission" date="2020-07" db="EMBL/GenBank/DDBJ databases">
        <title>Multicomponent nature underlies the extraordinary mechanical properties of spider dragline silk.</title>
        <authorList>
            <person name="Kono N."/>
            <person name="Nakamura H."/>
            <person name="Mori M."/>
            <person name="Yoshida Y."/>
            <person name="Ohtoshi R."/>
            <person name="Malay A.D."/>
            <person name="Moran D.A.P."/>
            <person name="Tomita M."/>
            <person name="Numata K."/>
            <person name="Arakawa K."/>
        </authorList>
    </citation>
    <scope>NUCLEOTIDE SEQUENCE</scope>
</reference>
<proteinExistence type="predicted"/>
<dbReference type="EMBL" id="BMAO01031315">
    <property type="protein sequence ID" value="GFQ74173.1"/>
    <property type="molecule type" value="Genomic_DNA"/>
</dbReference>
<dbReference type="AlphaFoldDB" id="A0A8X6G4N2"/>
<dbReference type="Proteomes" id="UP000887116">
    <property type="component" value="Unassembled WGS sequence"/>
</dbReference>
<evidence type="ECO:0000313" key="1">
    <source>
        <dbReference type="EMBL" id="GFQ74173.1"/>
    </source>
</evidence>